<keyword evidence="2" id="KW-1185">Reference proteome</keyword>
<protein>
    <recommendedName>
        <fullName evidence="3">DUF4178 domain-containing protein</fullName>
    </recommendedName>
</protein>
<dbReference type="Proteomes" id="UP000291106">
    <property type="component" value="Chromosome"/>
</dbReference>
<evidence type="ECO:0000313" key="2">
    <source>
        <dbReference type="Proteomes" id="UP000291106"/>
    </source>
</evidence>
<name>A0A411PFS9_9GAMM</name>
<dbReference type="AlphaFoldDB" id="A0A411PFS9"/>
<reference evidence="1 2" key="1">
    <citation type="submission" date="2019-02" db="EMBL/GenBank/DDBJ databases">
        <title>Shewanella sp. D4-2 isolated from Dokdo Island.</title>
        <authorList>
            <person name="Baek K."/>
        </authorList>
    </citation>
    <scope>NUCLEOTIDE SEQUENCE [LARGE SCALE GENOMIC DNA]</scope>
    <source>
        <strain evidence="1 2">D4-2</strain>
    </source>
</reference>
<gene>
    <name evidence="1" type="ORF">EXU30_06290</name>
</gene>
<dbReference type="RefSeq" id="WP_130598386.1">
    <property type="nucleotide sequence ID" value="NZ_CP036200.1"/>
</dbReference>
<proteinExistence type="predicted"/>
<sequence>MGFLSGLFGKKQAPERTLSNPNELLKGDMVTLDDSFALPSQLRGQQLKVEAIHTYEYQRSQQCELLLRGAEGSAIFMAYVQDDDPYLSFSIKITRADVEELFDLDEFAQLFEEPGNATLHTNELSAELDDLFGRWLAPSYHQQEFAQFGYFHREDYRNLKPPQDENGKRGDAFESYNLVNGDDTHAIDVEVYEGGETEVMLTLYRPLSDIRDYWPGS</sequence>
<dbReference type="KEGG" id="smai:EXU30_06290"/>
<evidence type="ECO:0008006" key="3">
    <source>
        <dbReference type="Google" id="ProtNLM"/>
    </source>
</evidence>
<dbReference type="OrthoDB" id="6298102at2"/>
<dbReference type="EMBL" id="CP036200">
    <property type="protein sequence ID" value="QBF82348.1"/>
    <property type="molecule type" value="Genomic_DNA"/>
</dbReference>
<accession>A0A411PFS9</accession>
<evidence type="ECO:0000313" key="1">
    <source>
        <dbReference type="EMBL" id="QBF82348.1"/>
    </source>
</evidence>
<organism evidence="1 2">
    <name type="scientific">Shewanella maritima</name>
    <dbReference type="NCBI Taxonomy" id="2520507"/>
    <lineage>
        <taxon>Bacteria</taxon>
        <taxon>Pseudomonadati</taxon>
        <taxon>Pseudomonadota</taxon>
        <taxon>Gammaproteobacteria</taxon>
        <taxon>Alteromonadales</taxon>
        <taxon>Shewanellaceae</taxon>
        <taxon>Shewanella</taxon>
    </lineage>
</organism>